<evidence type="ECO:0000256" key="1">
    <source>
        <dbReference type="ARBA" id="ARBA00022741"/>
    </source>
</evidence>
<dbReference type="Proteomes" id="UP001301132">
    <property type="component" value="Unassembled WGS sequence"/>
</dbReference>
<organism evidence="5 6">
    <name type="scientific">Streptomyces rubrogriseus</name>
    <dbReference type="NCBI Taxonomy" id="194673"/>
    <lineage>
        <taxon>Bacteria</taxon>
        <taxon>Bacillati</taxon>
        <taxon>Actinomycetota</taxon>
        <taxon>Actinomycetes</taxon>
        <taxon>Kitasatosporales</taxon>
        <taxon>Streptomycetaceae</taxon>
        <taxon>Streptomyces</taxon>
        <taxon>Streptomyces violaceoruber group</taxon>
    </lineage>
</organism>
<dbReference type="InterPro" id="IPR016032">
    <property type="entry name" value="Sig_transdc_resp-reg_C-effctor"/>
</dbReference>
<dbReference type="SMART" id="SM00421">
    <property type="entry name" value="HTH_LUXR"/>
    <property type="match status" value="1"/>
</dbReference>
<dbReference type="EMBL" id="JAPWHU010000305">
    <property type="protein sequence ID" value="MCZ4637145.1"/>
    <property type="molecule type" value="Genomic_DNA"/>
</dbReference>
<keyword evidence="6" id="KW-1185">Reference proteome</keyword>
<comment type="caution">
    <text evidence="5">The sequence shown here is derived from an EMBL/GenBank/DDBJ whole genome shotgun (WGS) entry which is preliminary data.</text>
</comment>
<dbReference type="SUPFAM" id="SSF46894">
    <property type="entry name" value="C-terminal effector domain of the bipartite response regulators"/>
    <property type="match status" value="1"/>
</dbReference>
<evidence type="ECO:0000259" key="4">
    <source>
        <dbReference type="PROSITE" id="PS50043"/>
    </source>
</evidence>
<keyword evidence="1" id="KW-0547">Nucleotide-binding</keyword>
<evidence type="ECO:0000313" key="5">
    <source>
        <dbReference type="EMBL" id="MCZ4637145.1"/>
    </source>
</evidence>
<feature type="non-terminal residue" evidence="5">
    <location>
        <position position="1"/>
    </location>
</feature>
<dbReference type="SUPFAM" id="SSF48452">
    <property type="entry name" value="TPR-like"/>
    <property type="match status" value="1"/>
</dbReference>
<reference evidence="5 6" key="1">
    <citation type="submission" date="2022-12" db="EMBL/GenBank/DDBJ databases">
        <authorList>
            <person name="Abashina T."/>
            <person name="Solyanikova I."/>
            <person name="Delegan Y."/>
        </authorList>
    </citation>
    <scope>NUCLEOTIDE SEQUENCE [LARGE SCALE GENOMIC DNA]</scope>
    <source>
        <strain evidence="5 6">IPS92ro</strain>
    </source>
</reference>
<evidence type="ECO:0000256" key="3">
    <source>
        <dbReference type="SAM" id="MobiDB-lite"/>
    </source>
</evidence>
<evidence type="ECO:0000313" key="6">
    <source>
        <dbReference type="Proteomes" id="UP001301132"/>
    </source>
</evidence>
<evidence type="ECO:0000256" key="2">
    <source>
        <dbReference type="ARBA" id="ARBA00022840"/>
    </source>
</evidence>
<name>A0ABT4P7L6_9ACTN</name>
<feature type="domain" description="HTH luxR-type" evidence="4">
    <location>
        <begin position="348"/>
        <end position="413"/>
    </location>
</feature>
<keyword evidence="2" id="KW-0067">ATP-binding</keyword>
<dbReference type="InterPro" id="IPR011990">
    <property type="entry name" value="TPR-like_helical_dom_sf"/>
</dbReference>
<dbReference type="InterPro" id="IPR036388">
    <property type="entry name" value="WH-like_DNA-bd_sf"/>
</dbReference>
<dbReference type="PANTHER" id="PTHR16305:SF35">
    <property type="entry name" value="TRANSCRIPTIONAL ACTIVATOR DOMAIN"/>
    <property type="match status" value="1"/>
</dbReference>
<sequence>SLAVACGDPRARELVAALPVEGAPAGCREHASRGLCNAADAALWRGSYQWGEELLSAGLDLSARIGASYTEQTAQGTRLLLDWWSGRWTGLGERCERFVAETADMPVVAADAHLVRGMLAFAQGDWTEAVHWLTALGAPAPECTRMPLAAATAGTLIRLALVRGDSPAAAEQAGAAWTAVSDKGIWAWAAELAPWAVEAVARAGDVAAARRMAAEFVQGLQGQDAPSARAAVVWSRAALEECEGRHREAAGSYRKAAAAYRELPRPYAWALTTEGAARCSLTGGAGTSGAAGDRSDGAAGADGGRAQAVASLRRCVEQYTELGAVYDAARARTLLRSHQPPQARRPGRPAFDDRLSPREREVAELAARGLMNREIAVVLHLSPRTVEQHVARAIRKTGALSRRDLLRTEKNAGPP</sequence>
<dbReference type="PRINTS" id="PR00038">
    <property type="entry name" value="HTHLUXR"/>
</dbReference>
<accession>A0ABT4P7L6</accession>
<dbReference type="Gene3D" id="1.10.10.10">
    <property type="entry name" value="Winged helix-like DNA-binding domain superfamily/Winged helix DNA-binding domain"/>
    <property type="match status" value="1"/>
</dbReference>
<gene>
    <name evidence="5" type="ORF">O3S69_24165</name>
</gene>
<feature type="region of interest" description="Disordered" evidence="3">
    <location>
        <begin position="335"/>
        <end position="354"/>
    </location>
</feature>
<dbReference type="CDD" id="cd06170">
    <property type="entry name" value="LuxR_C_like"/>
    <property type="match status" value="1"/>
</dbReference>
<dbReference type="InterPro" id="IPR000792">
    <property type="entry name" value="Tscrpt_reg_LuxR_C"/>
</dbReference>
<dbReference type="PROSITE" id="PS00622">
    <property type="entry name" value="HTH_LUXR_1"/>
    <property type="match status" value="1"/>
</dbReference>
<dbReference type="PROSITE" id="PS50043">
    <property type="entry name" value="HTH_LUXR_2"/>
    <property type="match status" value="1"/>
</dbReference>
<dbReference type="Pfam" id="PF00196">
    <property type="entry name" value="GerE"/>
    <property type="match status" value="1"/>
</dbReference>
<protein>
    <submittedName>
        <fullName evidence="5">Helix-turn-helix transcriptional regulator</fullName>
    </submittedName>
</protein>
<dbReference type="PANTHER" id="PTHR16305">
    <property type="entry name" value="TESTICULAR SOLUBLE ADENYLYL CYCLASE"/>
    <property type="match status" value="1"/>
</dbReference>
<dbReference type="RefSeq" id="WP_269636121.1">
    <property type="nucleotide sequence ID" value="NZ_JAPWHU010000305.1"/>
</dbReference>
<proteinExistence type="predicted"/>
<dbReference type="Gene3D" id="1.25.40.10">
    <property type="entry name" value="Tetratricopeptide repeat domain"/>
    <property type="match status" value="1"/>
</dbReference>